<dbReference type="GO" id="GO:0004239">
    <property type="term" value="F:initiator methionyl aminopeptidase activity"/>
    <property type="evidence" value="ECO:0007669"/>
    <property type="project" value="UniProtKB-UniRule"/>
</dbReference>
<comment type="subunit">
    <text evidence="6">Monomer.</text>
</comment>
<keyword evidence="5 6" id="KW-0378">Hydrolase</keyword>
<dbReference type="Proteomes" id="UP000461754">
    <property type="component" value="Unassembled WGS sequence"/>
</dbReference>
<dbReference type="EC" id="3.4.11.18" evidence="6 7"/>
<dbReference type="InterPro" id="IPR002467">
    <property type="entry name" value="Pept_M24A_MAP1"/>
</dbReference>
<feature type="binding site" evidence="6">
    <location>
        <position position="94"/>
    </location>
    <ligand>
        <name>a divalent metal cation</name>
        <dbReference type="ChEBI" id="CHEBI:60240"/>
        <label>1</label>
    </ligand>
</feature>
<proteinExistence type="inferred from homology"/>
<feature type="binding site" evidence="6">
    <location>
        <position position="105"/>
    </location>
    <ligand>
        <name>a divalent metal cation</name>
        <dbReference type="ChEBI" id="CHEBI:60240"/>
        <label>1</label>
    </ligand>
</feature>
<dbReference type="PRINTS" id="PR00599">
    <property type="entry name" value="MAPEPTIDASE"/>
</dbReference>
<accession>A0A7X2T9A4</accession>
<keyword evidence="10" id="KW-1185">Reference proteome</keyword>
<dbReference type="PANTHER" id="PTHR43330">
    <property type="entry name" value="METHIONINE AMINOPEPTIDASE"/>
    <property type="match status" value="1"/>
</dbReference>
<keyword evidence="3 6" id="KW-0645">Protease</keyword>
<feature type="binding site" evidence="6">
    <location>
        <position position="201"/>
    </location>
    <ligand>
        <name>a divalent metal cation</name>
        <dbReference type="ChEBI" id="CHEBI:60240"/>
        <label>2</label>
        <note>catalytic</note>
    </ligand>
</feature>
<dbReference type="AlphaFoldDB" id="A0A7X2T9A4"/>
<dbReference type="InterPro" id="IPR000994">
    <property type="entry name" value="Pept_M24"/>
</dbReference>
<evidence type="ECO:0000256" key="2">
    <source>
        <dbReference type="ARBA" id="ARBA00022438"/>
    </source>
</evidence>
<dbReference type="HAMAP" id="MF_01974">
    <property type="entry name" value="MetAP_1"/>
    <property type="match status" value="1"/>
</dbReference>
<dbReference type="Gene3D" id="3.90.230.10">
    <property type="entry name" value="Creatinase/methionine aminopeptidase superfamily"/>
    <property type="match status" value="1"/>
</dbReference>
<reference evidence="9 10" key="1">
    <citation type="submission" date="2019-08" db="EMBL/GenBank/DDBJ databases">
        <title>In-depth cultivation of the pig gut microbiome towards novel bacterial diversity and tailored functional studies.</title>
        <authorList>
            <person name="Wylensek D."/>
            <person name="Hitch T.C.A."/>
            <person name="Clavel T."/>
        </authorList>
    </citation>
    <scope>NUCLEOTIDE SEQUENCE [LARGE SCALE GENOMIC DNA]</scope>
    <source>
        <strain evidence="9 10">RF-744-FAT-4</strain>
    </source>
</reference>
<feature type="binding site" evidence="6">
    <location>
        <position position="105"/>
    </location>
    <ligand>
        <name>a divalent metal cation</name>
        <dbReference type="ChEBI" id="CHEBI:60240"/>
        <label>2</label>
        <note>catalytic</note>
    </ligand>
</feature>
<feature type="binding site" evidence="6">
    <location>
        <position position="175"/>
    </location>
    <ligand>
        <name>substrate</name>
    </ligand>
</feature>
<comment type="function">
    <text evidence="1 6">Removes the N-terminal methionine from nascent proteins. The N-terminal methionine is often cleaved when the second residue in the primary sequence is small and uncharged (Met-Ala-, Cys, Gly, Pro, Ser, Thr, or Val). Requires deformylation of the N(alpha)-formylated initiator methionine before it can be hydrolyzed.</text>
</comment>
<feature type="domain" description="Peptidase M24" evidence="8">
    <location>
        <begin position="11"/>
        <end position="238"/>
    </location>
</feature>
<evidence type="ECO:0000256" key="1">
    <source>
        <dbReference type="ARBA" id="ARBA00002521"/>
    </source>
</evidence>
<dbReference type="RefSeq" id="WP_154575586.1">
    <property type="nucleotide sequence ID" value="NZ_VUMO01000002.1"/>
</dbReference>
<feature type="binding site" evidence="6">
    <location>
        <position position="168"/>
    </location>
    <ligand>
        <name>a divalent metal cation</name>
        <dbReference type="ChEBI" id="CHEBI:60240"/>
        <label>2</label>
        <note>catalytic</note>
    </ligand>
</feature>
<evidence type="ECO:0000256" key="7">
    <source>
        <dbReference type="RuleBase" id="RU003653"/>
    </source>
</evidence>
<comment type="cofactor">
    <cofactor evidence="6">
        <name>Co(2+)</name>
        <dbReference type="ChEBI" id="CHEBI:48828"/>
    </cofactor>
    <cofactor evidence="6">
        <name>Zn(2+)</name>
        <dbReference type="ChEBI" id="CHEBI:29105"/>
    </cofactor>
    <cofactor evidence="6">
        <name>Mn(2+)</name>
        <dbReference type="ChEBI" id="CHEBI:29035"/>
    </cofactor>
    <cofactor evidence="6">
        <name>Fe(2+)</name>
        <dbReference type="ChEBI" id="CHEBI:29033"/>
    </cofactor>
    <text evidence="6">Binds 2 divalent metal cations per subunit. Has a high-affinity and a low affinity metal-binding site. The true nature of the physiological cofactor is under debate. The enzyme is active with cobalt, zinc, manganese or divalent iron ions. Most likely, methionine aminopeptidases function as mononuclear Fe(2+)-metalloproteases under physiological conditions, and the catalytically relevant metal-binding site has been assigned to the histidine-containing high-affinity site.</text>
</comment>
<dbReference type="EMBL" id="VUMO01000002">
    <property type="protein sequence ID" value="MSS19177.1"/>
    <property type="molecule type" value="Genomic_DNA"/>
</dbReference>
<dbReference type="PROSITE" id="PS00680">
    <property type="entry name" value="MAP_1"/>
    <property type="match status" value="1"/>
</dbReference>
<evidence type="ECO:0000256" key="4">
    <source>
        <dbReference type="ARBA" id="ARBA00022723"/>
    </source>
</evidence>
<dbReference type="Pfam" id="PF00557">
    <property type="entry name" value="Peptidase_M24"/>
    <property type="match status" value="1"/>
</dbReference>
<dbReference type="CDD" id="cd01086">
    <property type="entry name" value="MetAP1"/>
    <property type="match status" value="1"/>
</dbReference>
<comment type="catalytic activity">
    <reaction evidence="6 7">
        <text>Release of N-terminal amino acids, preferentially methionine, from peptides and arylamides.</text>
        <dbReference type="EC" id="3.4.11.18"/>
    </reaction>
</comment>
<evidence type="ECO:0000259" key="8">
    <source>
        <dbReference type="Pfam" id="PF00557"/>
    </source>
</evidence>
<dbReference type="GO" id="GO:0046872">
    <property type="term" value="F:metal ion binding"/>
    <property type="evidence" value="ECO:0007669"/>
    <property type="project" value="UniProtKB-UniRule"/>
</dbReference>
<dbReference type="NCBIfam" id="TIGR00500">
    <property type="entry name" value="met_pdase_I"/>
    <property type="match status" value="1"/>
</dbReference>
<dbReference type="GO" id="GO:0005829">
    <property type="term" value="C:cytosol"/>
    <property type="evidence" value="ECO:0007669"/>
    <property type="project" value="TreeGrafter"/>
</dbReference>
<keyword evidence="2 6" id="KW-0031">Aminopeptidase</keyword>
<dbReference type="SUPFAM" id="SSF55920">
    <property type="entry name" value="Creatinase/aminopeptidase"/>
    <property type="match status" value="1"/>
</dbReference>
<evidence type="ECO:0000256" key="6">
    <source>
        <dbReference type="HAMAP-Rule" id="MF_01974"/>
    </source>
</evidence>
<feature type="binding site" evidence="6">
    <location>
        <position position="77"/>
    </location>
    <ligand>
        <name>substrate</name>
    </ligand>
</feature>
<evidence type="ECO:0000313" key="9">
    <source>
        <dbReference type="EMBL" id="MSS19177.1"/>
    </source>
</evidence>
<dbReference type="GO" id="GO:0070006">
    <property type="term" value="F:metalloaminopeptidase activity"/>
    <property type="evidence" value="ECO:0007669"/>
    <property type="project" value="UniProtKB-UniRule"/>
</dbReference>
<keyword evidence="4 6" id="KW-0479">Metal-binding</keyword>
<comment type="caution">
    <text evidence="9">The sequence shown here is derived from an EMBL/GenBank/DDBJ whole genome shotgun (WGS) entry which is preliminary data.</text>
</comment>
<dbReference type="PANTHER" id="PTHR43330:SF27">
    <property type="entry name" value="METHIONINE AMINOPEPTIDASE"/>
    <property type="match status" value="1"/>
</dbReference>
<gene>
    <name evidence="6 9" type="primary">map</name>
    <name evidence="9" type="ORF">FYJ52_01960</name>
</gene>
<dbReference type="InterPro" id="IPR001714">
    <property type="entry name" value="Pept_M24_MAP"/>
</dbReference>
<feature type="binding site" evidence="6">
    <location>
        <position position="232"/>
    </location>
    <ligand>
        <name>a divalent metal cation</name>
        <dbReference type="ChEBI" id="CHEBI:60240"/>
        <label>2</label>
        <note>catalytic</note>
    </ligand>
</feature>
<evidence type="ECO:0000313" key="10">
    <source>
        <dbReference type="Proteomes" id="UP000461754"/>
    </source>
</evidence>
<dbReference type="InterPro" id="IPR036005">
    <property type="entry name" value="Creatinase/aminopeptidase-like"/>
</dbReference>
<name>A0A7X2T9A4_9FIRM</name>
<sequence>MITIKNDKEIEKMKAAGRLVGECHNLLRDMIKPGITTMELNDVAEKYFRDHGAYPTFLGYGGFPYSICASVNEEVVHGFPSDRVLEEGDIISIDLGATLDGYVGDAARTWGVGTISDEAQKLIDVTRESFFTGIKQAHVGNRLSDIGHAVQEVAEAAGFSVVRDYVGHGIGREMHEDPPIPNYGKPGHGPRLLKNMTLAVEPMVNVGTYDVHTLDNDWTVVTNDGKLAAHYENTIWITGEGAPEILTLVED</sequence>
<dbReference type="GO" id="GO:0006508">
    <property type="term" value="P:proteolysis"/>
    <property type="evidence" value="ECO:0007669"/>
    <property type="project" value="UniProtKB-KW"/>
</dbReference>
<feature type="binding site" evidence="6">
    <location>
        <position position="232"/>
    </location>
    <ligand>
        <name>a divalent metal cation</name>
        <dbReference type="ChEBI" id="CHEBI:60240"/>
        <label>1</label>
    </ligand>
</feature>
<protein>
    <recommendedName>
        <fullName evidence="6 7">Methionine aminopeptidase</fullName>
        <shortName evidence="6">MAP</shortName>
        <shortName evidence="6">MetAP</shortName>
        <ecNumber evidence="6 7">3.4.11.18</ecNumber>
    </recommendedName>
    <alternativeName>
        <fullName evidence="6">Peptidase M</fullName>
    </alternativeName>
</protein>
<organism evidence="9 10">
    <name type="scientific">Pseudoramibacter porci</name>
    <dbReference type="NCBI Taxonomy" id="2606631"/>
    <lineage>
        <taxon>Bacteria</taxon>
        <taxon>Bacillati</taxon>
        <taxon>Bacillota</taxon>
        <taxon>Clostridia</taxon>
        <taxon>Eubacteriales</taxon>
        <taxon>Eubacteriaceae</taxon>
        <taxon>Pseudoramibacter</taxon>
    </lineage>
</organism>
<evidence type="ECO:0000256" key="5">
    <source>
        <dbReference type="ARBA" id="ARBA00022801"/>
    </source>
</evidence>
<evidence type="ECO:0000256" key="3">
    <source>
        <dbReference type="ARBA" id="ARBA00022670"/>
    </source>
</evidence>
<comment type="similarity">
    <text evidence="6">Belongs to the peptidase M24A family. Methionine aminopeptidase type 1 subfamily.</text>
</comment>